<dbReference type="AlphaFoldDB" id="A0A6B1J166"/>
<dbReference type="InterPro" id="IPR036390">
    <property type="entry name" value="WH_DNA-bd_sf"/>
</dbReference>
<dbReference type="SUPFAM" id="SSF46785">
    <property type="entry name" value="Winged helix' DNA-binding domain"/>
    <property type="match status" value="2"/>
</dbReference>
<dbReference type="GO" id="GO:0003887">
    <property type="term" value="F:DNA-directed DNA polymerase activity"/>
    <property type="evidence" value="ECO:0007669"/>
    <property type="project" value="InterPro"/>
</dbReference>
<feature type="compositionally biased region" description="Polar residues" evidence="1">
    <location>
        <begin position="191"/>
        <end position="203"/>
    </location>
</feature>
<feature type="compositionally biased region" description="Basic and acidic residues" evidence="1">
    <location>
        <begin position="204"/>
        <end position="234"/>
    </location>
</feature>
<evidence type="ECO:0000313" key="3">
    <source>
        <dbReference type="EMBL" id="MYL69181.1"/>
    </source>
</evidence>
<evidence type="ECO:0000259" key="2">
    <source>
        <dbReference type="Pfam" id="PF01051"/>
    </source>
</evidence>
<proteinExistence type="predicted"/>
<accession>A0A6B1J166</accession>
<evidence type="ECO:0000313" key="4">
    <source>
        <dbReference type="Proteomes" id="UP000452321"/>
    </source>
</evidence>
<dbReference type="GO" id="GO:0006270">
    <property type="term" value="P:DNA replication initiation"/>
    <property type="evidence" value="ECO:0007669"/>
    <property type="project" value="InterPro"/>
</dbReference>
<dbReference type="Pfam" id="PF01051">
    <property type="entry name" value="Rep3_N"/>
    <property type="match status" value="1"/>
</dbReference>
<dbReference type="Gene3D" id="1.10.10.10">
    <property type="entry name" value="Winged helix-like DNA-binding domain superfamily/Winged helix DNA-binding domain"/>
    <property type="match status" value="2"/>
</dbReference>
<gene>
    <name evidence="3" type="ORF">GLW30_15785</name>
</gene>
<dbReference type="Proteomes" id="UP000452321">
    <property type="component" value="Unassembled WGS sequence"/>
</dbReference>
<feature type="non-terminal residue" evidence="3">
    <location>
        <position position="1"/>
    </location>
</feature>
<dbReference type="EMBL" id="WMFC01000041">
    <property type="protein sequence ID" value="MYL69181.1"/>
    <property type="molecule type" value="Genomic_DNA"/>
</dbReference>
<dbReference type="InterPro" id="IPR000525">
    <property type="entry name" value="Initiator_Rep_WH1"/>
</dbReference>
<reference evidence="3 4" key="1">
    <citation type="submission" date="2019-11" db="EMBL/GenBank/DDBJ databases">
        <title>Genome sequences of 17 halophilic strains isolated from different environments.</title>
        <authorList>
            <person name="Furrow R.E."/>
        </authorList>
    </citation>
    <scope>NUCLEOTIDE SEQUENCE [LARGE SCALE GENOMIC DNA]</scope>
    <source>
        <strain evidence="3 4">22502_06_Cabo</strain>
    </source>
</reference>
<sequence>NKLYLSFEELKYLSNYNYETRNLNRFIGDLQNIYKKMLEITYRREDEDVIEFFVLFNHFKIHKTEKYLEISTNPDLKFVLNDITRNFTKFELKELTNLKSAYSKTMFRLLKQYKHTGYLKLSMEDFRTRLDVSKSYQMCDITKRVLKPISKELTPIFNNLNINKVKAKKGRKIEYLEFIFDAEKRIHNKRQPQITNIGKSRQYTNREKTPKWLDDKIYKQSQESHDEDAKLKQDREAFQRQLEEKWEE</sequence>
<feature type="region of interest" description="Disordered" evidence="1">
    <location>
        <begin position="191"/>
        <end position="234"/>
    </location>
</feature>
<dbReference type="Pfam" id="PF21205">
    <property type="entry name" value="Rep3_C"/>
    <property type="match status" value="1"/>
</dbReference>
<protein>
    <submittedName>
        <fullName evidence="3">RepB family plasmid replication initiator protein</fullName>
    </submittedName>
</protein>
<feature type="domain" description="Initiator Rep protein WH1" evidence="2">
    <location>
        <begin position="2"/>
        <end position="111"/>
    </location>
</feature>
<comment type="caution">
    <text evidence="3">The sequence shown here is derived from an EMBL/GenBank/DDBJ whole genome shotgun (WGS) entry which is preliminary data.</text>
</comment>
<organism evidence="3 4">
    <name type="scientific">Halorubrum distributum</name>
    <dbReference type="NCBI Taxonomy" id="29283"/>
    <lineage>
        <taxon>Archaea</taxon>
        <taxon>Methanobacteriati</taxon>
        <taxon>Methanobacteriota</taxon>
        <taxon>Stenosarchaea group</taxon>
        <taxon>Halobacteria</taxon>
        <taxon>Halobacteriales</taxon>
        <taxon>Haloferacaceae</taxon>
        <taxon>Halorubrum</taxon>
        <taxon>Halorubrum distributum group</taxon>
    </lineage>
</organism>
<dbReference type="InterPro" id="IPR036388">
    <property type="entry name" value="WH-like_DNA-bd_sf"/>
</dbReference>
<name>A0A6B1J166_9EURY</name>
<evidence type="ECO:0000256" key="1">
    <source>
        <dbReference type="SAM" id="MobiDB-lite"/>
    </source>
</evidence>